<accession>A0A1N7MN38</accession>
<evidence type="ECO:0000313" key="3">
    <source>
        <dbReference type="Proteomes" id="UP000186684"/>
    </source>
</evidence>
<evidence type="ECO:0000256" key="1">
    <source>
        <dbReference type="SAM" id="Phobius"/>
    </source>
</evidence>
<dbReference type="AlphaFoldDB" id="A0A1N7MN38"/>
<keyword evidence="3" id="KW-1185">Reference proteome</keyword>
<feature type="transmembrane region" description="Helical" evidence="1">
    <location>
        <begin position="37"/>
        <end position="57"/>
    </location>
</feature>
<dbReference type="RefSeq" id="WP_159441628.1">
    <property type="nucleotide sequence ID" value="NZ_FTOQ01000005.1"/>
</dbReference>
<keyword evidence="1" id="KW-1133">Transmembrane helix</keyword>
<dbReference type="STRING" id="633194.SAMN05421759_10516"/>
<dbReference type="Proteomes" id="UP000186684">
    <property type="component" value="Unassembled WGS sequence"/>
</dbReference>
<keyword evidence="1" id="KW-0472">Membrane</keyword>
<protein>
    <submittedName>
        <fullName evidence="2">Uncharacterized protein</fullName>
    </submittedName>
</protein>
<proteinExistence type="predicted"/>
<evidence type="ECO:0000313" key="2">
    <source>
        <dbReference type="EMBL" id="SIS87442.1"/>
    </source>
</evidence>
<dbReference type="EMBL" id="FTOQ01000005">
    <property type="protein sequence ID" value="SIS87442.1"/>
    <property type="molecule type" value="Genomic_DNA"/>
</dbReference>
<sequence>MHIDLAHALVAAVLIFATIWGMERAGLYVRHKEGGPRFSWPLFFAILVVMTTLNLIWP</sequence>
<gene>
    <name evidence="2" type="ORF">SAMN05421759_10516</name>
</gene>
<dbReference type="OrthoDB" id="7872989at2"/>
<reference evidence="3" key="1">
    <citation type="submission" date="2017-01" db="EMBL/GenBank/DDBJ databases">
        <authorList>
            <person name="Varghese N."/>
            <person name="Submissions S."/>
        </authorList>
    </citation>
    <scope>NUCLEOTIDE SEQUENCE [LARGE SCALE GENOMIC DNA]</scope>
    <source>
        <strain evidence="3">DSM 29430</strain>
    </source>
</reference>
<name>A0A1N7MN38_9RHOB</name>
<organism evidence="2 3">
    <name type="scientific">Roseivivax lentus</name>
    <dbReference type="NCBI Taxonomy" id="633194"/>
    <lineage>
        <taxon>Bacteria</taxon>
        <taxon>Pseudomonadati</taxon>
        <taxon>Pseudomonadota</taxon>
        <taxon>Alphaproteobacteria</taxon>
        <taxon>Rhodobacterales</taxon>
        <taxon>Roseobacteraceae</taxon>
        <taxon>Roseivivax</taxon>
    </lineage>
</organism>
<keyword evidence="1" id="KW-0812">Transmembrane</keyword>